<dbReference type="Gene3D" id="2.130.10.10">
    <property type="entry name" value="YVTN repeat-like/Quinoprotein amine dehydrogenase"/>
    <property type="match status" value="3"/>
</dbReference>
<dbReference type="SUPFAM" id="SSF63829">
    <property type="entry name" value="Calcium-dependent phosphotriesterase"/>
    <property type="match status" value="1"/>
</dbReference>
<dbReference type="PROSITE" id="PS50883">
    <property type="entry name" value="EAL"/>
    <property type="match status" value="1"/>
</dbReference>
<evidence type="ECO:0000259" key="2">
    <source>
        <dbReference type="PROSITE" id="PS50113"/>
    </source>
</evidence>
<dbReference type="InterPro" id="IPR000700">
    <property type="entry name" value="PAS-assoc_C"/>
</dbReference>
<dbReference type="EMBL" id="JABBPG010000002">
    <property type="protein sequence ID" value="NOU50074.1"/>
    <property type="molecule type" value="Genomic_DNA"/>
</dbReference>
<dbReference type="PANTHER" id="PTHR44757:SF2">
    <property type="entry name" value="BIOFILM ARCHITECTURE MAINTENANCE PROTEIN MBAA"/>
    <property type="match status" value="1"/>
</dbReference>
<dbReference type="InterPro" id="IPR013783">
    <property type="entry name" value="Ig-like_fold"/>
</dbReference>
<keyword evidence="6" id="KW-1185">Reference proteome</keyword>
<dbReference type="PANTHER" id="PTHR44757">
    <property type="entry name" value="DIGUANYLATE CYCLASE DGCP"/>
    <property type="match status" value="1"/>
</dbReference>
<dbReference type="CDD" id="cd01949">
    <property type="entry name" value="GGDEF"/>
    <property type="match status" value="1"/>
</dbReference>
<dbReference type="InterPro" id="IPR029787">
    <property type="entry name" value="Nucleotide_cyclase"/>
</dbReference>
<name>A0A849VDR1_9GAMM</name>
<dbReference type="Pfam" id="PF07494">
    <property type="entry name" value="Reg_prop"/>
    <property type="match status" value="2"/>
</dbReference>
<organism evidence="5 6">
    <name type="scientific">Pseudoalteromonas caenipelagi</name>
    <dbReference type="NCBI Taxonomy" id="2726988"/>
    <lineage>
        <taxon>Bacteria</taxon>
        <taxon>Pseudomonadati</taxon>
        <taxon>Pseudomonadota</taxon>
        <taxon>Gammaproteobacteria</taxon>
        <taxon>Alteromonadales</taxon>
        <taxon>Pseudoalteromonadaceae</taxon>
        <taxon>Pseudoalteromonas</taxon>
    </lineage>
</organism>
<dbReference type="PROSITE" id="PS50112">
    <property type="entry name" value="PAS"/>
    <property type="match status" value="1"/>
</dbReference>
<dbReference type="Proteomes" id="UP000586305">
    <property type="component" value="Unassembled WGS sequence"/>
</dbReference>
<dbReference type="InterPro" id="IPR015943">
    <property type="entry name" value="WD40/YVTN_repeat-like_dom_sf"/>
</dbReference>
<dbReference type="SUPFAM" id="SSF55785">
    <property type="entry name" value="PYP-like sensor domain (PAS domain)"/>
    <property type="match status" value="2"/>
</dbReference>
<dbReference type="SMART" id="SM00052">
    <property type="entry name" value="EAL"/>
    <property type="match status" value="1"/>
</dbReference>
<dbReference type="InterPro" id="IPR035919">
    <property type="entry name" value="EAL_sf"/>
</dbReference>
<feature type="domain" description="GGDEF" evidence="4">
    <location>
        <begin position="1107"/>
        <end position="1240"/>
    </location>
</feature>
<dbReference type="CDD" id="cd01948">
    <property type="entry name" value="EAL"/>
    <property type="match status" value="1"/>
</dbReference>
<proteinExistence type="predicted"/>
<dbReference type="InterPro" id="IPR052155">
    <property type="entry name" value="Biofilm_reg_signaling"/>
</dbReference>
<sequence length="1502" mass="169605">MHRSCVLIIFFCLLLVVFQGDAVALNSNTVNRMSTEEGLSQASISNIVQDKYGYVWIGTHLGLNRYDGDIVEIVKEPINLSTKHISLLKLLDSDTLFISTAFSGAYLLDVNTLNIEQVYSGRLITNTNAFSEITAAIKIGNSIYAGIDNFLYKIDLSTKRSTLVASLESHSYIRSLLRIDKQIMIGTNQGLFGLNLESLQLLKQEFLDPQVRTSLTDNIKLLKLDPAIGLLVGTVQGLYTIPLNNNSLELNAAYTLVPELNIWDHEITPYGELIATELGVYKINRSTKSAEELLSLQDSKYELSQTSVTDLMFDKHSNIWMATLNQGAYYWPMTSLRFQVLKATNESINNNNIWSIHQDSKGEIWLGTDNGMLRFSSLFDDNPKHYFKNTDPKAAYATNSVYQILEPNNLESDELFLETLTGLMLLNKHSGNTRLPPLRSKLITNPFETINWGAHLLPDQRVAFISRAGFFVYDVKSQQAKPLTHLTQQLDIDTAYKFLPPLPSRPNEYLLSTEQKLISYDEETGTISTIYEFVKQDSERYSVIDSWVATPDGTIWLASSIEGIIALDAKDLSVKFKIDTSSGNGSQTLYQIQPDNFGNLWISSQSGLIQLNIKTKQIKKFDVNHGLPNGEFNANASSVIKNAKLAFGTINGMVWFSPEDFVKTDSSETNLYITDISLMTRELEYFPNFLNTYPLVLKQDDLGLKIKFSNFDFSKQSIYEYSANLEGPTAIKFDNLKASYLFFNQLKPGYYTLTIEQKTLGNDTTVDVVKLPFKVENSLFNSTLAWVLYFVIGFTALLAWVRQNYNKRREIEAALHEVTVSKQQTEMALNTTRSGVWQVDLPSNLVTQNRNVDCSLSKSKTDKVPLRKYFEVIHPEDRSRVQLVWEQILNSTKNKQFSLTYRVKGNTQPWLWYHDIGQVLSFDEHGVPQKVMGIYTNVTEQKAVDLRATILGEAFSQVSDWILILDAELNPLSANTSFCKAFELNEETAIKELSFRKLAHVVGLNRLNSLLERMSNLEPNQNIRQELTVKTSHQNAHPIHLSINAISKNNERIEHYVIVISDLTEQKQAESELRYLANFDTLTKLPNRSLMLQHIEFALHNAKSSGKYCALLFIDLDKFKPINDAYGHHTGDQVLIKITERISEKLSDNCILGRQSGDEFLVLVKNVHSPNKLSELATLLLESLPNKIEIGGISMSISASIGVAMYPFDAKSPEMLIRNADIAMIHAKQAGRNGFKFFTSQMNSQFSRKLTLENALKTAYRDGEIYNCYQPIVNIISGRVVGVELLMRWKHQGESISPMDFIPIAEEVGLIELMTEQALKRALYELNSLIDSGKGFYLSLNLSAVHILKSDIAQNLINILQAFGLGPEVLRLEITESSLMEDTEKAKRSLHELKRAGFVLLLDDFGTGYSSLTYLNQFPIDIIKIDQGFVRKMNELSSNKSIIKTIYLLAQSLHMSCIAEGVETNEQLSFLKELGCHLMQGYYFSVPVSAKELEDIVGVSMH</sequence>
<comment type="caution">
    <text evidence="5">The sequence shown here is derived from an EMBL/GenBank/DDBJ whole genome shotgun (WGS) entry which is preliminary data.</text>
</comment>
<dbReference type="NCBIfam" id="TIGR00254">
    <property type="entry name" value="GGDEF"/>
    <property type="match status" value="1"/>
</dbReference>
<dbReference type="SUPFAM" id="SSF141868">
    <property type="entry name" value="EAL domain-like"/>
    <property type="match status" value="1"/>
</dbReference>
<dbReference type="Gene3D" id="3.20.20.450">
    <property type="entry name" value="EAL domain"/>
    <property type="match status" value="1"/>
</dbReference>
<dbReference type="InterPro" id="IPR043128">
    <property type="entry name" value="Rev_trsase/Diguanyl_cyclase"/>
</dbReference>
<accession>A0A849VDR1</accession>
<protein>
    <submittedName>
        <fullName evidence="5">EAL domain-containing protein</fullName>
    </submittedName>
</protein>
<feature type="domain" description="EAL" evidence="3">
    <location>
        <begin position="1249"/>
        <end position="1501"/>
    </location>
</feature>
<dbReference type="InterPro" id="IPR000014">
    <property type="entry name" value="PAS"/>
</dbReference>
<dbReference type="InterPro" id="IPR000160">
    <property type="entry name" value="GGDEF_dom"/>
</dbReference>
<dbReference type="PROSITE" id="PS50887">
    <property type="entry name" value="GGDEF"/>
    <property type="match status" value="1"/>
</dbReference>
<dbReference type="InterPro" id="IPR001633">
    <property type="entry name" value="EAL_dom"/>
</dbReference>
<feature type="domain" description="PAS" evidence="1">
    <location>
        <begin position="821"/>
        <end position="892"/>
    </location>
</feature>
<dbReference type="Pfam" id="PF08447">
    <property type="entry name" value="PAS_3"/>
    <property type="match status" value="1"/>
</dbReference>
<evidence type="ECO:0000259" key="4">
    <source>
        <dbReference type="PROSITE" id="PS50887"/>
    </source>
</evidence>
<evidence type="ECO:0000313" key="6">
    <source>
        <dbReference type="Proteomes" id="UP000586305"/>
    </source>
</evidence>
<evidence type="ECO:0000259" key="1">
    <source>
        <dbReference type="PROSITE" id="PS50112"/>
    </source>
</evidence>
<evidence type="ECO:0000259" key="3">
    <source>
        <dbReference type="PROSITE" id="PS50883"/>
    </source>
</evidence>
<dbReference type="Gene3D" id="3.30.70.270">
    <property type="match status" value="1"/>
</dbReference>
<evidence type="ECO:0000313" key="5">
    <source>
        <dbReference type="EMBL" id="NOU50074.1"/>
    </source>
</evidence>
<dbReference type="Pfam" id="PF00563">
    <property type="entry name" value="EAL"/>
    <property type="match status" value="1"/>
</dbReference>
<dbReference type="Gene3D" id="3.30.450.20">
    <property type="entry name" value="PAS domain"/>
    <property type="match status" value="2"/>
</dbReference>
<dbReference type="PROSITE" id="PS50113">
    <property type="entry name" value="PAC"/>
    <property type="match status" value="1"/>
</dbReference>
<dbReference type="NCBIfam" id="TIGR00229">
    <property type="entry name" value="sensory_box"/>
    <property type="match status" value="1"/>
</dbReference>
<dbReference type="Pfam" id="PF00990">
    <property type="entry name" value="GGDEF"/>
    <property type="match status" value="1"/>
</dbReference>
<dbReference type="Gene3D" id="2.60.40.10">
    <property type="entry name" value="Immunoglobulins"/>
    <property type="match status" value="1"/>
</dbReference>
<gene>
    <name evidence="5" type="ORF">HG263_05915</name>
</gene>
<reference evidence="5 6" key="1">
    <citation type="submission" date="2020-04" db="EMBL/GenBank/DDBJ databases">
        <title>Pseudoalteromonas caenipelagi sp. nov., isolated from a tidal flat.</title>
        <authorList>
            <person name="Park S."/>
            <person name="Yoon J.-H."/>
        </authorList>
    </citation>
    <scope>NUCLEOTIDE SEQUENCE [LARGE SCALE GENOMIC DNA]</scope>
    <source>
        <strain evidence="5 6">JBTF-M23</strain>
    </source>
</reference>
<dbReference type="RefSeq" id="WP_171625154.1">
    <property type="nucleotide sequence ID" value="NZ_JABBPG010000002.1"/>
</dbReference>
<dbReference type="SUPFAM" id="SSF55073">
    <property type="entry name" value="Nucleotide cyclase"/>
    <property type="match status" value="1"/>
</dbReference>
<feature type="domain" description="PAC" evidence="2">
    <location>
        <begin position="1023"/>
        <end position="1075"/>
    </location>
</feature>
<dbReference type="InterPro" id="IPR013655">
    <property type="entry name" value="PAS_fold_3"/>
</dbReference>
<dbReference type="InterPro" id="IPR035965">
    <property type="entry name" value="PAS-like_dom_sf"/>
</dbReference>
<dbReference type="SMART" id="SM00267">
    <property type="entry name" value="GGDEF"/>
    <property type="match status" value="1"/>
</dbReference>
<dbReference type="InterPro" id="IPR011110">
    <property type="entry name" value="Reg_prop"/>
</dbReference>